<evidence type="ECO:0000313" key="4">
    <source>
        <dbReference type="EMBL" id="AWK85269.1"/>
    </source>
</evidence>
<keyword evidence="2" id="KW-0378">Hydrolase</keyword>
<organism evidence="4 5">
    <name type="scientific">Azospirillum thermophilum</name>
    <dbReference type="NCBI Taxonomy" id="2202148"/>
    <lineage>
        <taxon>Bacteria</taxon>
        <taxon>Pseudomonadati</taxon>
        <taxon>Pseudomonadota</taxon>
        <taxon>Alphaproteobacteria</taxon>
        <taxon>Rhodospirillales</taxon>
        <taxon>Azospirillaceae</taxon>
        <taxon>Azospirillum</taxon>
    </lineage>
</organism>
<evidence type="ECO:0000256" key="1">
    <source>
        <dbReference type="ARBA" id="ARBA00022729"/>
    </source>
</evidence>
<feature type="region of interest" description="Disordered" evidence="3">
    <location>
        <begin position="1"/>
        <end position="38"/>
    </location>
</feature>
<accession>A0A2S2CLG5</accession>
<dbReference type="Gene3D" id="3.40.50.1820">
    <property type="entry name" value="alpha/beta hydrolase"/>
    <property type="match status" value="1"/>
</dbReference>
<feature type="compositionally biased region" description="Basic and acidic residues" evidence="3">
    <location>
        <begin position="1"/>
        <end position="11"/>
    </location>
</feature>
<feature type="compositionally biased region" description="Low complexity" evidence="3">
    <location>
        <begin position="74"/>
        <end position="83"/>
    </location>
</feature>
<name>A0A2S2CLG5_9PROT</name>
<evidence type="ECO:0000256" key="2">
    <source>
        <dbReference type="ARBA" id="ARBA00022801"/>
    </source>
</evidence>
<dbReference type="EMBL" id="CP029352">
    <property type="protein sequence ID" value="AWK85269.1"/>
    <property type="molecule type" value="Genomic_DNA"/>
</dbReference>
<sequence length="393" mass="42343">MAADVGKDGRPRSGCRLASTGCRRMSTNKPPRRPAMPEEGWLAGTMAQAERALREAAAGHVPAGLRRLLSGLTGRLSGRTGQRPPEPPQEPDIIIGKSRFLTGRYANDAGSRRYRLYIPSRLPRGRVPLVVMLHGCKQSPEDFAAGTRMNELAEEQGFLVAYPAQSRMANAYKCWNWFQPDSQRRGEGEAALIAGITRQIIREHPVDPARVYIAGLSAGGAAASIMAATYPDLYAAAGVHSGLACGAAQDASSAFEVMRSGSGLDWRRLMEEEAAAVARRRAVPTIVFHGDRDETVHPSNGDEVIARSTALSGPLREIVESGTSPGGEAYRRVVHLDPDGVPRFEQWTILGGGHAWSGGSPAGSYTDPAGPDASREMLRFFLRHRLPRDAMAA</sequence>
<dbReference type="NCBIfam" id="TIGR01840">
    <property type="entry name" value="esterase_phb"/>
    <property type="match status" value="1"/>
</dbReference>
<dbReference type="OrthoDB" id="9767239at2"/>
<protein>
    <submittedName>
        <fullName evidence="4">Esterase</fullName>
    </submittedName>
</protein>
<evidence type="ECO:0000256" key="3">
    <source>
        <dbReference type="SAM" id="MobiDB-lite"/>
    </source>
</evidence>
<dbReference type="AlphaFoldDB" id="A0A2S2CLG5"/>
<keyword evidence="1" id="KW-0732">Signal</keyword>
<reference evidence="5" key="1">
    <citation type="submission" date="2018-05" db="EMBL/GenBank/DDBJ databases">
        <title>Azospirillum thermophila sp. nov., a novel isolated from hot spring.</title>
        <authorList>
            <person name="Zhao Z."/>
        </authorList>
    </citation>
    <scope>NUCLEOTIDE SEQUENCE [LARGE SCALE GENOMIC DNA]</scope>
    <source>
        <strain evidence="5">CFH 70021</strain>
    </source>
</reference>
<dbReference type="PANTHER" id="PTHR43037">
    <property type="entry name" value="UNNAMED PRODUCT-RELATED"/>
    <property type="match status" value="1"/>
</dbReference>
<dbReference type="GO" id="GO:0016787">
    <property type="term" value="F:hydrolase activity"/>
    <property type="evidence" value="ECO:0007669"/>
    <property type="project" value="UniProtKB-KW"/>
</dbReference>
<gene>
    <name evidence="4" type="ORF">DEW08_02915</name>
</gene>
<dbReference type="KEGG" id="azz:DEW08_02915"/>
<dbReference type="Proteomes" id="UP000245629">
    <property type="component" value="Chromosome 1"/>
</dbReference>
<dbReference type="Pfam" id="PF10503">
    <property type="entry name" value="Esterase_PHB"/>
    <property type="match status" value="1"/>
</dbReference>
<proteinExistence type="predicted"/>
<keyword evidence="5" id="KW-1185">Reference proteome</keyword>
<dbReference type="SUPFAM" id="SSF53474">
    <property type="entry name" value="alpha/beta-Hydrolases"/>
    <property type="match status" value="2"/>
</dbReference>
<dbReference type="PANTHER" id="PTHR43037:SF1">
    <property type="entry name" value="BLL1128 PROTEIN"/>
    <property type="match status" value="1"/>
</dbReference>
<dbReference type="InterPro" id="IPR050955">
    <property type="entry name" value="Plant_Biomass_Hydrol_Est"/>
</dbReference>
<feature type="region of interest" description="Disordered" evidence="3">
    <location>
        <begin position="74"/>
        <end position="93"/>
    </location>
</feature>
<dbReference type="InterPro" id="IPR029058">
    <property type="entry name" value="AB_hydrolase_fold"/>
</dbReference>
<evidence type="ECO:0000313" key="5">
    <source>
        <dbReference type="Proteomes" id="UP000245629"/>
    </source>
</evidence>
<dbReference type="GO" id="GO:0005576">
    <property type="term" value="C:extracellular region"/>
    <property type="evidence" value="ECO:0007669"/>
    <property type="project" value="InterPro"/>
</dbReference>
<dbReference type="InterPro" id="IPR010126">
    <property type="entry name" value="Esterase_phb"/>
</dbReference>